<dbReference type="InterPro" id="IPR025549">
    <property type="entry name" value="YjzC"/>
</dbReference>
<dbReference type="RefSeq" id="WP_054634872.1">
    <property type="nucleotide sequence ID" value="NZ_JBHSOZ010000003.1"/>
</dbReference>
<gene>
    <name evidence="1" type="ORF">ACFPU1_06505</name>
</gene>
<name>A0ABW0YJ21_9BACI</name>
<evidence type="ECO:0000313" key="1">
    <source>
        <dbReference type="EMBL" id="MFC5712425.1"/>
    </source>
</evidence>
<sequence length="61" mass="7107">MATLYKTGEKAPETGTYVFDSYVNTESGNPPMENMEEIELEKEDRFPPMPTENDAVYWRKK</sequence>
<accession>A0ABW0YJ21</accession>
<organism evidence="1 2">
    <name type="scientific">Thalassorhabdus alkalitolerans</name>
    <dbReference type="NCBI Taxonomy" id="2282697"/>
    <lineage>
        <taxon>Bacteria</taxon>
        <taxon>Bacillati</taxon>
        <taxon>Bacillota</taxon>
        <taxon>Bacilli</taxon>
        <taxon>Bacillales</taxon>
        <taxon>Bacillaceae</taxon>
        <taxon>Thalassorhabdus</taxon>
    </lineage>
</organism>
<evidence type="ECO:0000313" key="2">
    <source>
        <dbReference type="Proteomes" id="UP001596142"/>
    </source>
</evidence>
<protein>
    <submittedName>
        <fullName evidence="1">YjzC family protein</fullName>
    </submittedName>
</protein>
<comment type="caution">
    <text evidence="1">The sequence shown here is derived from an EMBL/GenBank/DDBJ whole genome shotgun (WGS) entry which is preliminary data.</text>
</comment>
<dbReference type="EMBL" id="JBHSOZ010000003">
    <property type="protein sequence ID" value="MFC5712425.1"/>
    <property type="molecule type" value="Genomic_DNA"/>
</dbReference>
<proteinExistence type="predicted"/>
<dbReference type="Proteomes" id="UP001596142">
    <property type="component" value="Unassembled WGS sequence"/>
</dbReference>
<reference evidence="2" key="1">
    <citation type="journal article" date="2019" name="Int. J. Syst. Evol. Microbiol.">
        <title>The Global Catalogue of Microorganisms (GCM) 10K type strain sequencing project: providing services to taxonomists for standard genome sequencing and annotation.</title>
        <authorList>
            <consortium name="The Broad Institute Genomics Platform"/>
            <consortium name="The Broad Institute Genome Sequencing Center for Infectious Disease"/>
            <person name="Wu L."/>
            <person name="Ma J."/>
        </authorList>
    </citation>
    <scope>NUCLEOTIDE SEQUENCE [LARGE SCALE GENOMIC DNA]</scope>
    <source>
        <strain evidence="2">CECT 7184</strain>
    </source>
</reference>
<dbReference type="Pfam" id="PF14168">
    <property type="entry name" value="YjzC"/>
    <property type="match status" value="1"/>
</dbReference>
<keyword evidence="2" id="KW-1185">Reference proteome</keyword>